<evidence type="ECO:0000259" key="4">
    <source>
        <dbReference type="Pfam" id="PF00891"/>
    </source>
</evidence>
<dbReference type="OrthoDB" id="1606438at2759"/>
<organism evidence="5 6">
    <name type="scientific">Clathrospora elynae</name>
    <dbReference type="NCBI Taxonomy" id="706981"/>
    <lineage>
        <taxon>Eukaryota</taxon>
        <taxon>Fungi</taxon>
        <taxon>Dikarya</taxon>
        <taxon>Ascomycota</taxon>
        <taxon>Pezizomycotina</taxon>
        <taxon>Dothideomycetes</taxon>
        <taxon>Pleosporomycetidae</taxon>
        <taxon>Pleosporales</taxon>
        <taxon>Diademaceae</taxon>
        <taxon>Clathrospora</taxon>
    </lineage>
</organism>
<accession>A0A6A5SE09</accession>
<dbReference type="PROSITE" id="PS51683">
    <property type="entry name" value="SAM_OMT_II"/>
    <property type="match status" value="1"/>
</dbReference>
<keyword evidence="1 5" id="KW-0489">Methyltransferase</keyword>
<reference evidence="5" key="1">
    <citation type="journal article" date="2020" name="Stud. Mycol.">
        <title>101 Dothideomycetes genomes: a test case for predicting lifestyles and emergence of pathogens.</title>
        <authorList>
            <person name="Haridas S."/>
            <person name="Albert R."/>
            <person name="Binder M."/>
            <person name="Bloem J."/>
            <person name="Labutti K."/>
            <person name="Salamov A."/>
            <person name="Andreopoulos B."/>
            <person name="Baker S."/>
            <person name="Barry K."/>
            <person name="Bills G."/>
            <person name="Bluhm B."/>
            <person name="Cannon C."/>
            <person name="Castanera R."/>
            <person name="Culley D."/>
            <person name="Daum C."/>
            <person name="Ezra D."/>
            <person name="Gonzalez J."/>
            <person name="Henrissat B."/>
            <person name="Kuo A."/>
            <person name="Liang C."/>
            <person name="Lipzen A."/>
            <person name="Lutzoni F."/>
            <person name="Magnuson J."/>
            <person name="Mondo S."/>
            <person name="Nolan M."/>
            <person name="Ohm R."/>
            <person name="Pangilinan J."/>
            <person name="Park H.-J."/>
            <person name="Ramirez L."/>
            <person name="Alfaro M."/>
            <person name="Sun H."/>
            <person name="Tritt A."/>
            <person name="Yoshinaga Y."/>
            <person name="Zwiers L.-H."/>
            <person name="Turgeon B."/>
            <person name="Goodwin S."/>
            <person name="Spatafora J."/>
            <person name="Crous P."/>
            <person name="Grigoriev I."/>
        </authorList>
    </citation>
    <scope>NUCLEOTIDE SEQUENCE</scope>
    <source>
        <strain evidence="5">CBS 161.51</strain>
    </source>
</reference>
<keyword evidence="3" id="KW-0949">S-adenosyl-L-methionine</keyword>
<dbReference type="Pfam" id="PF00891">
    <property type="entry name" value="Methyltransf_2"/>
    <property type="match status" value="1"/>
</dbReference>
<dbReference type="InterPro" id="IPR001077">
    <property type="entry name" value="COMT_C"/>
</dbReference>
<proteinExistence type="predicted"/>
<dbReference type="Proteomes" id="UP000800038">
    <property type="component" value="Unassembled WGS sequence"/>
</dbReference>
<evidence type="ECO:0000313" key="6">
    <source>
        <dbReference type="Proteomes" id="UP000800038"/>
    </source>
</evidence>
<dbReference type="EMBL" id="ML976110">
    <property type="protein sequence ID" value="KAF1938263.1"/>
    <property type="molecule type" value="Genomic_DNA"/>
</dbReference>
<dbReference type="GO" id="GO:0032259">
    <property type="term" value="P:methylation"/>
    <property type="evidence" value="ECO:0007669"/>
    <property type="project" value="UniProtKB-KW"/>
</dbReference>
<dbReference type="SUPFAM" id="SSF53335">
    <property type="entry name" value="S-adenosyl-L-methionine-dependent methyltransferases"/>
    <property type="match status" value="1"/>
</dbReference>
<keyword evidence="6" id="KW-1185">Reference proteome</keyword>
<evidence type="ECO:0000313" key="5">
    <source>
        <dbReference type="EMBL" id="KAF1938263.1"/>
    </source>
</evidence>
<dbReference type="AlphaFoldDB" id="A0A6A5SE09"/>
<evidence type="ECO:0000256" key="1">
    <source>
        <dbReference type="ARBA" id="ARBA00022603"/>
    </source>
</evidence>
<protein>
    <submittedName>
        <fullName evidence="5">S-adenosyl-L-methionine-dependent methyltransferase</fullName>
    </submittedName>
</protein>
<name>A0A6A5SE09_9PLEO</name>
<keyword evidence="2 5" id="KW-0808">Transferase</keyword>
<sequence>MWSGAAHVVDAMEKWPSSQEPTQTAYGLAHGTDLTFFEHLAGNETKAKHFSDSMTFMQSAPELRHDFVHEYDWSRHARGTVVDVGGSKGAIALKLAENYPNMKIIVQDRAEIITHGPRYANTNIEFQAHDLFTPQPVKGADVYFLRWILHDWPAR</sequence>
<feature type="domain" description="O-methyltransferase C-terminal" evidence="4">
    <location>
        <begin position="22"/>
        <end position="152"/>
    </location>
</feature>
<dbReference type="GO" id="GO:0008171">
    <property type="term" value="F:O-methyltransferase activity"/>
    <property type="evidence" value="ECO:0007669"/>
    <property type="project" value="InterPro"/>
</dbReference>
<dbReference type="PANTHER" id="PTHR43712">
    <property type="entry name" value="PUTATIVE (AFU_ORTHOLOGUE AFUA_4G14580)-RELATED"/>
    <property type="match status" value="1"/>
</dbReference>
<gene>
    <name evidence="5" type="ORF">EJ02DRAFT_425875</name>
</gene>
<evidence type="ECO:0000256" key="3">
    <source>
        <dbReference type="ARBA" id="ARBA00022691"/>
    </source>
</evidence>
<dbReference type="InterPro" id="IPR029063">
    <property type="entry name" value="SAM-dependent_MTases_sf"/>
</dbReference>
<dbReference type="PANTHER" id="PTHR43712:SF12">
    <property type="entry name" value="STERIGMATOCYSTIN 8-O-METHYLTRANSFERASE"/>
    <property type="match status" value="1"/>
</dbReference>
<dbReference type="Gene3D" id="3.40.50.150">
    <property type="entry name" value="Vaccinia Virus protein VP39"/>
    <property type="match status" value="1"/>
</dbReference>
<dbReference type="InterPro" id="IPR016461">
    <property type="entry name" value="COMT-like"/>
</dbReference>
<evidence type="ECO:0000256" key="2">
    <source>
        <dbReference type="ARBA" id="ARBA00022679"/>
    </source>
</evidence>